<organism evidence="3 4">
    <name type="scientific">Permianibacter aggregans</name>
    <dbReference type="NCBI Taxonomy" id="1510150"/>
    <lineage>
        <taxon>Bacteria</taxon>
        <taxon>Pseudomonadati</taxon>
        <taxon>Pseudomonadota</taxon>
        <taxon>Gammaproteobacteria</taxon>
        <taxon>Pseudomonadales</taxon>
        <taxon>Pseudomonadaceae</taxon>
        <taxon>Permianibacter</taxon>
    </lineage>
</organism>
<feature type="transmembrane region" description="Helical" evidence="1">
    <location>
        <begin position="41"/>
        <end position="61"/>
    </location>
</feature>
<evidence type="ECO:0000313" key="4">
    <source>
        <dbReference type="Proteomes" id="UP000295375"/>
    </source>
</evidence>
<dbReference type="GO" id="GO:0005886">
    <property type="term" value="C:plasma membrane"/>
    <property type="evidence" value="ECO:0007669"/>
    <property type="project" value="TreeGrafter"/>
</dbReference>
<dbReference type="AlphaFoldDB" id="A0A4R6UAW3"/>
<feature type="transmembrane region" description="Helical" evidence="1">
    <location>
        <begin position="275"/>
        <end position="294"/>
    </location>
</feature>
<dbReference type="InterPro" id="IPR052549">
    <property type="entry name" value="SpmB"/>
</dbReference>
<feature type="transmembrane region" description="Helical" evidence="1">
    <location>
        <begin position="206"/>
        <end position="225"/>
    </location>
</feature>
<keyword evidence="1" id="KW-0472">Membrane</keyword>
<keyword evidence="1" id="KW-1133">Transmembrane helix</keyword>
<sequence length="410" mass="43450">MLNFIWLGFFLLAALAALWQFLVLGQQGIFTALVNESFAMARLSVDIAIGMIGLLCFWLGLLKIADASGITGTLSRLFTPLFARVLPEVPRGHPAIGSMAMNCAANMLGLDNAATPIGLRAMQELQTLNHDEQVASRAQMLFMVLNTASVTLFPVMVMMYRQQAGASDPAAVFLPILLATMCGTIAGLLSISLWLRLPIWDRVVGLYLLAAMAVVGTLLLPMLWLPRSALADYSSTLGSGLLLAAIIAILGFGALRKVPVFERFIDGAKEGFQLAVTLIPYLVAMLVAIGLLRASGAMDLLLDTVRAAVIGFGGDTAFVDALPTGLMKMLSGSGARAMMLETMHEFGADSFPAMAASVMQGSSETTFYVLAVYGGAVGLKRVGAALPCALIADVVGITAAILISYWFFVV</sequence>
<proteinExistence type="predicted"/>
<protein>
    <submittedName>
        <fullName evidence="3">Spore maturation protein SpmA</fullName>
    </submittedName>
</protein>
<dbReference type="RefSeq" id="WP_133593782.1">
    <property type="nucleotide sequence ID" value="NZ_CP037953.1"/>
</dbReference>
<keyword evidence="4" id="KW-1185">Reference proteome</keyword>
<feature type="transmembrane region" description="Helical" evidence="1">
    <location>
        <begin position="237"/>
        <end position="255"/>
    </location>
</feature>
<feature type="transmembrane region" description="Helical" evidence="1">
    <location>
        <begin position="384"/>
        <end position="408"/>
    </location>
</feature>
<feature type="domain" description="Nucleoside transporter/FeoB GTPase Gate" evidence="2">
    <location>
        <begin position="49"/>
        <end position="159"/>
    </location>
</feature>
<feature type="transmembrane region" description="Helical" evidence="1">
    <location>
        <begin position="172"/>
        <end position="194"/>
    </location>
</feature>
<dbReference type="InterPro" id="IPR011642">
    <property type="entry name" value="Gate_dom"/>
</dbReference>
<dbReference type="PANTHER" id="PTHR35793:SF2">
    <property type="entry name" value="INNER MEMBRANE PROTEIN YJIG"/>
    <property type="match status" value="1"/>
</dbReference>
<dbReference type="EMBL" id="SNYM01000033">
    <property type="protein sequence ID" value="TDQ43042.1"/>
    <property type="molecule type" value="Genomic_DNA"/>
</dbReference>
<gene>
    <name evidence="3" type="ORF">EV696_1334</name>
</gene>
<dbReference type="Proteomes" id="UP000295375">
    <property type="component" value="Unassembled WGS sequence"/>
</dbReference>
<keyword evidence="1" id="KW-0812">Transmembrane</keyword>
<evidence type="ECO:0000259" key="2">
    <source>
        <dbReference type="Pfam" id="PF07670"/>
    </source>
</evidence>
<evidence type="ECO:0000313" key="3">
    <source>
        <dbReference type="EMBL" id="TDQ43042.1"/>
    </source>
</evidence>
<dbReference type="Pfam" id="PF07670">
    <property type="entry name" value="Gate"/>
    <property type="match status" value="2"/>
</dbReference>
<dbReference type="OrthoDB" id="9805623at2"/>
<name>A0A4R6UAW3_9GAMM</name>
<feature type="transmembrane region" description="Helical" evidence="1">
    <location>
        <begin position="140"/>
        <end position="160"/>
    </location>
</feature>
<comment type="caution">
    <text evidence="3">The sequence shown here is derived from an EMBL/GenBank/DDBJ whole genome shotgun (WGS) entry which is preliminary data.</text>
</comment>
<dbReference type="PIRSF" id="PIRSF036542">
    <property type="entry name" value="SpmA_SpmB"/>
    <property type="match status" value="1"/>
</dbReference>
<dbReference type="InterPro" id="IPR011415">
    <property type="entry name" value="SpmA_SpmB"/>
</dbReference>
<dbReference type="PANTHER" id="PTHR35793">
    <property type="entry name" value="INNER MEMBRANE PROTEIN YJIG"/>
    <property type="match status" value="1"/>
</dbReference>
<accession>A0A4R6UAW3</accession>
<reference evidence="3 4" key="1">
    <citation type="submission" date="2019-03" db="EMBL/GenBank/DDBJ databases">
        <title>Genomic Encyclopedia of Type Strains, Phase IV (KMG-IV): sequencing the most valuable type-strain genomes for metagenomic binning, comparative biology and taxonomic classification.</title>
        <authorList>
            <person name="Goeker M."/>
        </authorList>
    </citation>
    <scope>NUCLEOTIDE SEQUENCE [LARGE SCALE GENOMIC DNA]</scope>
    <source>
        <strain evidence="3 4">DSM 103792</strain>
    </source>
</reference>
<feature type="domain" description="Nucleoside transporter/FeoB GTPase Gate" evidence="2">
    <location>
        <begin position="276"/>
        <end position="379"/>
    </location>
</feature>
<evidence type="ECO:0000256" key="1">
    <source>
        <dbReference type="SAM" id="Phobius"/>
    </source>
</evidence>